<dbReference type="GO" id="GO:0000502">
    <property type="term" value="C:proteasome complex"/>
    <property type="evidence" value="ECO:0007669"/>
    <property type="project" value="UniProtKB-KW"/>
</dbReference>
<dbReference type="GO" id="GO:0043130">
    <property type="term" value="F:ubiquitin binding"/>
    <property type="evidence" value="ECO:0007669"/>
    <property type="project" value="UniProtKB-UniRule"/>
</dbReference>
<dbReference type="Pfam" id="PF00240">
    <property type="entry name" value="ubiquitin"/>
    <property type="match status" value="1"/>
</dbReference>
<dbReference type="Gene3D" id="1.10.10.540">
    <property type="entry name" value="XPC-binding domain"/>
    <property type="match status" value="1"/>
</dbReference>
<evidence type="ECO:0000256" key="5">
    <source>
        <dbReference type="ARBA" id="ARBA00022942"/>
    </source>
</evidence>
<evidence type="ECO:0000256" key="8">
    <source>
        <dbReference type="RuleBase" id="RU367049"/>
    </source>
</evidence>
<dbReference type="AlphaFoldDB" id="A0A6S7I2A2"/>
<dbReference type="EMBL" id="CACRXK020006837">
    <property type="protein sequence ID" value="CAB4010583.1"/>
    <property type="molecule type" value="Genomic_DNA"/>
</dbReference>
<dbReference type="Proteomes" id="UP001152795">
    <property type="component" value="Unassembled WGS sequence"/>
</dbReference>
<keyword evidence="4 8" id="KW-0227">DNA damage</keyword>
<keyword evidence="2" id="KW-0597">Phosphoprotein</keyword>
<dbReference type="GO" id="GO:0031593">
    <property type="term" value="F:polyubiquitin modification-dependent protein binding"/>
    <property type="evidence" value="ECO:0007669"/>
    <property type="project" value="UniProtKB-UniRule"/>
</dbReference>
<evidence type="ECO:0000256" key="7">
    <source>
        <dbReference type="ARBA" id="ARBA00023242"/>
    </source>
</evidence>
<dbReference type="CDD" id="cd14377">
    <property type="entry name" value="UBA1_Rad23"/>
    <property type="match status" value="1"/>
</dbReference>
<organism evidence="10 11">
    <name type="scientific">Paramuricea clavata</name>
    <name type="common">Red gorgonian</name>
    <name type="synonym">Violescent sea-whip</name>
    <dbReference type="NCBI Taxonomy" id="317549"/>
    <lineage>
        <taxon>Eukaryota</taxon>
        <taxon>Metazoa</taxon>
        <taxon>Cnidaria</taxon>
        <taxon>Anthozoa</taxon>
        <taxon>Octocorallia</taxon>
        <taxon>Malacalcyonacea</taxon>
        <taxon>Plexauridae</taxon>
        <taxon>Paramuricea</taxon>
    </lineage>
</organism>
<dbReference type="SUPFAM" id="SSF46934">
    <property type="entry name" value="UBA-like"/>
    <property type="match status" value="2"/>
</dbReference>
<evidence type="ECO:0000256" key="6">
    <source>
        <dbReference type="ARBA" id="ARBA00023204"/>
    </source>
</evidence>
<feature type="region of interest" description="Disordered" evidence="9">
    <location>
        <begin position="211"/>
        <end position="234"/>
    </location>
</feature>
<dbReference type="Pfam" id="PF09280">
    <property type="entry name" value="XPC-binding"/>
    <property type="match status" value="1"/>
</dbReference>
<protein>
    <recommendedName>
        <fullName evidence="8">UV excision repair protein RAD23</fullName>
    </recommendedName>
</protein>
<keyword evidence="8" id="KW-0963">Cytoplasm</keyword>
<dbReference type="PROSITE" id="PS50053">
    <property type="entry name" value="UBIQUITIN_2"/>
    <property type="match status" value="1"/>
</dbReference>
<feature type="compositionally biased region" description="Polar residues" evidence="9">
    <location>
        <begin position="211"/>
        <end position="225"/>
    </location>
</feature>
<dbReference type="CDD" id="cd14380">
    <property type="entry name" value="UBA2_Rad23"/>
    <property type="match status" value="1"/>
</dbReference>
<dbReference type="InterPro" id="IPR036353">
    <property type="entry name" value="XPC-bd_sf"/>
</dbReference>
<dbReference type="GO" id="GO:0070628">
    <property type="term" value="F:proteasome binding"/>
    <property type="evidence" value="ECO:0007669"/>
    <property type="project" value="TreeGrafter"/>
</dbReference>
<comment type="function">
    <text evidence="8">Multiubiquitin chain receptor involved in modulation of proteasomal degradation. Involved in nucleotide excision repair.</text>
</comment>
<dbReference type="InterPro" id="IPR029071">
    <property type="entry name" value="Ubiquitin-like_domsf"/>
</dbReference>
<dbReference type="OrthoDB" id="419317at2759"/>
<name>A0A6S7I2A2_PARCT</name>
<dbReference type="GO" id="GO:0043161">
    <property type="term" value="P:proteasome-mediated ubiquitin-dependent protein catabolic process"/>
    <property type="evidence" value="ECO:0007669"/>
    <property type="project" value="UniProtKB-UniRule"/>
</dbReference>
<dbReference type="Pfam" id="PF00627">
    <property type="entry name" value="UBA"/>
    <property type="match status" value="2"/>
</dbReference>
<dbReference type="InterPro" id="IPR015940">
    <property type="entry name" value="UBA"/>
</dbReference>
<dbReference type="PRINTS" id="PR01839">
    <property type="entry name" value="RAD23PROTEIN"/>
</dbReference>
<dbReference type="SUPFAM" id="SSF54236">
    <property type="entry name" value="Ubiquitin-like"/>
    <property type="match status" value="1"/>
</dbReference>
<comment type="caution">
    <text evidence="10">The sequence shown here is derived from an EMBL/GenBank/DDBJ whole genome shotgun (WGS) entry which is preliminary data.</text>
</comment>
<comment type="similarity">
    <text evidence="1 8">Belongs to the RAD23 family.</text>
</comment>
<keyword evidence="5" id="KW-0647">Proteasome</keyword>
<dbReference type="GO" id="GO:0005654">
    <property type="term" value="C:nucleoplasm"/>
    <property type="evidence" value="ECO:0007669"/>
    <property type="project" value="TreeGrafter"/>
</dbReference>
<dbReference type="InterPro" id="IPR004806">
    <property type="entry name" value="Rad23"/>
</dbReference>
<dbReference type="FunFam" id="1.10.8.10:FF:000003">
    <property type="entry name" value="UV excision repair protein RAD23 homolog"/>
    <property type="match status" value="1"/>
</dbReference>
<dbReference type="CDD" id="cd01805">
    <property type="entry name" value="Ubl_Rad23"/>
    <property type="match status" value="1"/>
</dbReference>
<dbReference type="GO" id="GO:0005829">
    <property type="term" value="C:cytosol"/>
    <property type="evidence" value="ECO:0007669"/>
    <property type="project" value="TreeGrafter"/>
</dbReference>
<dbReference type="SMART" id="SM00165">
    <property type="entry name" value="UBA"/>
    <property type="match status" value="2"/>
</dbReference>
<evidence type="ECO:0000256" key="1">
    <source>
        <dbReference type="ARBA" id="ARBA00009878"/>
    </source>
</evidence>
<sequence>MKLTFKTLQQQTFSVEIEAEKTVLDLKQKVEEENGKDKFPVKDMKLIYAGKILVDDKPLTEYNIDEKTGFIVVMITKSKSTPATPAPSASSGTTAASQSSATATTPASDKDDEKEEDNSKSTSESSTTSSTTTTTTSGSTTTSTTPATTGPPSVATAESTLVTGTQYEEMVTAITSMGYERDQVVRALRASFNNPDRAVEYLISGIPTVQQETAPADQGSETTPPASGGVTGDSPLAFLQNQPQFALIRQAVQQNPGLLPTLLQELGQSNPQLLQYITQHQEEFINLLNQPVEGGGTAQPAGTGNTGSAQPPAGEGQPGNQPGNPPGGGEMGTSYIQVTPEERQAIERLKALGFPEGLVVQAYFACEKNETLAANFLLEQGFDD</sequence>
<gene>
    <name evidence="10" type="ORF">PACLA_8A005261</name>
</gene>
<dbReference type="InterPro" id="IPR009060">
    <property type="entry name" value="UBA-like_sf"/>
</dbReference>
<proteinExistence type="inferred from homology"/>
<dbReference type="SUPFAM" id="SSF101238">
    <property type="entry name" value="XPC-binding domain"/>
    <property type="match status" value="1"/>
</dbReference>
<dbReference type="PANTHER" id="PTHR10621:SF0">
    <property type="entry name" value="UV EXCISION REPAIR PROTEIN RAD23"/>
    <property type="match status" value="1"/>
</dbReference>
<dbReference type="FunFam" id="1.10.10.540:FF:000001">
    <property type="entry name" value="UV excision repair protein RAD23 B"/>
    <property type="match status" value="1"/>
</dbReference>
<feature type="compositionally biased region" description="Low complexity" evidence="9">
    <location>
        <begin position="309"/>
        <end position="322"/>
    </location>
</feature>
<dbReference type="SMART" id="SM00213">
    <property type="entry name" value="UBQ"/>
    <property type="match status" value="1"/>
</dbReference>
<dbReference type="Gene3D" id="1.10.8.10">
    <property type="entry name" value="DNA helicase RuvA subunit, C-terminal domain"/>
    <property type="match status" value="2"/>
</dbReference>
<dbReference type="PANTHER" id="PTHR10621">
    <property type="entry name" value="UV EXCISION REPAIR PROTEIN RAD23"/>
    <property type="match status" value="1"/>
</dbReference>
<keyword evidence="7 8" id="KW-0539">Nucleus</keyword>
<evidence type="ECO:0000256" key="3">
    <source>
        <dbReference type="ARBA" id="ARBA00022737"/>
    </source>
</evidence>
<accession>A0A6S7I2A2</accession>
<keyword evidence="11" id="KW-1185">Reference proteome</keyword>
<reference evidence="10" key="1">
    <citation type="submission" date="2020-04" db="EMBL/GenBank/DDBJ databases">
        <authorList>
            <person name="Alioto T."/>
            <person name="Alioto T."/>
            <person name="Gomez Garrido J."/>
        </authorList>
    </citation>
    <scope>NUCLEOTIDE SEQUENCE</scope>
    <source>
        <strain evidence="10">A484AB</strain>
    </source>
</reference>
<feature type="region of interest" description="Disordered" evidence="9">
    <location>
        <begin position="80"/>
        <end position="161"/>
    </location>
</feature>
<dbReference type="SMART" id="SM00727">
    <property type="entry name" value="STI1"/>
    <property type="match status" value="1"/>
</dbReference>
<comment type="subcellular location">
    <subcellularLocation>
        <location evidence="8">Nucleus</location>
    </subcellularLocation>
    <subcellularLocation>
        <location evidence="8">Cytoplasm</location>
    </subcellularLocation>
</comment>
<evidence type="ECO:0000313" key="10">
    <source>
        <dbReference type="EMBL" id="CAB4010583.1"/>
    </source>
</evidence>
<dbReference type="FunFam" id="1.10.8.10:FF:000002">
    <property type="entry name" value="UV excision repair protein RAD23 homolog"/>
    <property type="match status" value="1"/>
</dbReference>
<evidence type="ECO:0000256" key="2">
    <source>
        <dbReference type="ARBA" id="ARBA00022553"/>
    </source>
</evidence>
<dbReference type="InterPro" id="IPR006636">
    <property type="entry name" value="STI1_HS-bd"/>
</dbReference>
<dbReference type="InterPro" id="IPR041811">
    <property type="entry name" value="RAD23A/B_UBA1"/>
</dbReference>
<evidence type="ECO:0000313" key="11">
    <source>
        <dbReference type="Proteomes" id="UP001152795"/>
    </source>
</evidence>
<keyword evidence="6 8" id="KW-0234">DNA repair</keyword>
<dbReference type="GO" id="GO:0003684">
    <property type="term" value="F:damaged DNA binding"/>
    <property type="evidence" value="ECO:0007669"/>
    <property type="project" value="UniProtKB-UniRule"/>
</dbReference>
<dbReference type="GO" id="GO:0006289">
    <property type="term" value="P:nucleotide-excision repair"/>
    <property type="evidence" value="ECO:0007669"/>
    <property type="project" value="UniProtKB-UniRule"/>
</dbReference>
<evidence type="ECO:0000256" key="9">
    <source>
        <dbReference type="SAM" id="MobiDB-lite"/>
    </source>
</evidence>
<dbReference type="Gene3D" id="3.10.20.90">
    <property type="entry name" value="Phosphatidylinositol 3-kinase Catalytic Subunit, Chain A, domain 1"/>
    <property type="match status" value="1"/>
</dbReference>
<feature type="compositionally biased region" description="Low complexity" evidence="9">
    <location>
        <begin position="80"/>
        <end position="107"/>
    </location>
</feature>
<dbReference type="PROSITE" id="PS50030">
    <property type="entry name" value="UBA"/>
    <property type="match status" value="2"/>
</dbReference>
<dbReference type="InterPro" id="IPR000626">
    <property type="entry name" value="Ubiquitin-like_dom"/>
</dbReference>
<dbReference type="InterPro" id="IPR015360">
    <property type="entry name" value="XPC-bd"/>
</dbReference>
<evidence type="ECO:0000256" key="4">
    <source>
        <dbReference type="ARBA" id="ARBA00022763"/>
    </source>
</evidence>
<feature type="compositionally biased region" description="Low complexity" evidence="9">
    <location>
        <begin position="121"/>
        <end position="157"/>
    </location>
</feature>
<keyword evidence="3" id="KW-0677">Repeat</keyword>
<dbReference type="NCBIfam" id="TIGR00601">
    <property type="entry name" value="rad23"/>
    <property type="match status" value="1"/>
</dbReference>
<feature type="region of interest" description="Disordered" evidence="9">
    <location>
        <begin position="291"/>
        <end position="334"/>
    </location>
</feature>
<dbReference type="FunFam" id="3.10.20.90:FF:000254">
    <property type="entry name" value="UV excision repair protein Rad23"/>
    <property type="match status" value="1"/>
</dbReference>